<dbReference type="Proteomes" id="UP000184267">
    <property type="component" value="Unassembled WGS sequence"/>
</dbReference>
<gene>
    <name evidence="3" type="ORF">TRAPUB_11820</name>
    <name evidence="2" type="ORF">TRAPUB_13107</name>
</gene>
<dbReference type="OrthoDB" id="3068957at2759"/>
<dbReference type="EMBL" id="MNAD01000595">
    <property type="protein sequence ID" value="OJT11678.1"/>
    <property type="molecule type" value="Genomic_DNA"/>
</dbReference>
<proteinExistence type="predicted"/>
<protein>
    <submittedName>
        <fullName evidence="3">Uncharacterized protein</fullName>
    </submittedName>
</protein>
<dbReference type="EMBL" id="MNAD01000780">
    <property type="protein sequence ID" value="OJT10380.1"/>
    <property type="molecule type" value="Genomic_DNA"/>
</dbReference>
<feature type="region of interest" description="Disordered" evidence="1">
    <location>
        <begin position="252"/>
        <end position="330"/>
    </location>
</feature>
<accession>A0A1M2VVT0</accession>
<evidence type="ECO:0000313" key="2">
    <source>
        <dbReference type="EMBL" id="OJT10380.1"/>
    </source>
</evidence>
<evidence type="ECO:0000256" key="1">
    <source>
        <dbReference type="SAM" id="MobiDB-lite"/>
    </source>
</evidence>
<evidence type="ECO:0000313" key="4">
    <source>
        <dbReference type="Proteomes" id="UP000184267"/>
    </source>
</evidence>
<feature type="compositionally biased region" description="Basic and acidic residues" evidence="1">
    <location>
        <begin position="252"/>
        <end position="274"/>
    </location>
</feature>
<dbReference type="AlphaFoldDB" id="A0A1M2VVT0"/>
<comment type="caution">
    <text evidence="3">The sequence shown here is derived from an EMBL/GenBank/DDBJ whole genome shotgun (WGS) entry which is preliminary data.</text>
</comment>
<name>A0A1M2VVT0_TRAPU</name>
<keyword evidence="4" id="KW-1185">Reference proteome</keyword>
<sequence>MNNNSTTAKDDTYINSTRNHPGGGHPAYGDLPPEYLPYLTAYGTGDDLELDFDYEAFAAMQSKQGRSGSEAQGVQASLSGVTTGYGYNYDERSHNSAGPFASPAAGAYARFSSPLMDSDTDGEPEDQHGVASEGGGCSDAEEEPQMIRLRKPRMTYSSAEHEALVRVAVDVNPWGAPYRQKGKAWQTVLETLQKQQKFLGASVGTIRNKMDAMIAWQADNNCAQGRIVNNLSDSTKHALAALLDRASELKAMAEHATEEEKAKAQKKAEDDRIGGEAIRSASLATFRKRKRGEDTDTESDTENRPPAQLPKQGRLAKSASSTTSSFEQRDTTQKLVKVIAAGQQRQEEFQKQVLTQMQVTNDRCLRVLENLATVVAQRLSHPDTAQ</sequence>
<feature type="region of interest" description="Disordered" evidence="1">
    <location>
        <begin position="1"/>
        <end position="29"/>
    </location>
</feature>
<reference evidence="3 4" key="1">
    <citation type="submission" date="2016-10" db="EMBL/GenBank/DDBJ databases">
        <title>Genome sequence of the basidiomycete white-rot fungus Trametes pubescens.</title>
        <authorList>
            <person name="Makela M.R."/>
            <person name="Granchi Z."/>
            <person name="Peng M."/>
            <person name="De Vries R.P."/>
            <person name="Grigoriev I."/>
            <person name="Riley R."/>
            <person name="Hilden K."/>
        </authorList>
    </citation>
    <scope>NUCLEOTIDE SEQUENCE [LARGE SCALE GENOMIC DNA]</scope>
    <source>
        <strain evidence="3 4">FBCC735</strain>
    </source>
</reference>
<feature type="region of interest" description="Disordered" evidence="1">
    <location>
        <begin position="112"/>
        <end position="143"/>
    </location>
</feature>
<organism evidence="3 4">
    <name type="scientific">Trametes pubescens</name>
    <name type="common">White-rot fungus</name>
    <dbReference type="NCBI Taxonomy" id="154538"/>
    <lineage>
        <taxon>Eukaryota</taxon>
        <taxon>Fungi</taxon>
        <taxon>Dikarya</taxon>
        <taxon>Basidiomycota</taxon>
        <taxon>Agaricomycotina</taxon>
        <taxon>Agaricomycetes</taxon>
        <taxon>Polyporales</taxon>
        <taxon>Polyporaceae</taxon>
        <taxon>Trametes</taxon>
    </lineage>
</organism>
<evidence type="ECO:0000313" key="3">
    <source>
        <dbReference type="EMBL" id="OJT11678.1"/>
    </source>
</evidence>
<feature type="compositionally biased region" description="Polar residues" evidence="1">
    <location>
        <begin position="1"/>
        <end position="19"/>
    </location>
</feature>